<dbReference type="AlphaFoldDB" id="A0A4U9WJX7"/>
<sequence>MRPAKVEKAWEMMNEMGNTPQCGGRPVGLKYYAALGRQVLVVRIKQLGAMLWLLRQRRRRWTIGMSKALTAHCMCMAR</sequence>
<gene>
    <name evidence="1" type="ORF">NCTC12965_08336</name>
</gene>
<protein>
    <submittedName>
        <fullName evidence="1">Uncharacterized protein</fullName>
    </submittedName>
</protein>
<proteinExistence type="predicted"/>
<reference evidence="1" key="1">
    <citation type="submission" date="2019-05" db="EMBL/GenBank/DDBJ databases">
        <authorList>
            <consortium name="Pathogen Informatics"/>
        </authorList>
    </citation>
    <scope>NUCLEOTIDE SEQUENCE [LARGE SCALE GENOMIC DNA]</scope>
    <source>
        <strain evidence="1">NCTC12965</strain>
    </source>
</reference>
<organism evidence="1">
    <name type="scientific">Serratia fonticola</name>
    <dbReference type="NCBI Taxonomy" id="47917"/>
    <lineage>
        <taxon>Bacteria</taxon>
        <taxon>Pseudomonadati</taxon>
        <taxon>Pseudomonadota</taxon>
        <taxon>Gammaproteobacteria</taxon>
        <taxon>Enterobacterales</taxon>
        <taxon>Yersiniaceae</taxon>
        <taxon>Serratia</taxon>
    </lineage>
</organism>
<accession>A0A4U9WJX7</accession>
<name>A0A4U9WJX7_SERFO</name>
<evidence type="ECO:0000313" key="1">
    <source>
        <dbReference type="EMBL" id="VTR59940.1"/>
    </source>
</evidence>
<dbReference type="EMBL" id="CABEEZ010000163">
    <property type="protein sequence ID" value="VTR59940.1"/>
    <property type="molecule type" value="Genomic_DNA"/>
</dbReference>